<evidence type="ECO:0000313" key="3">
    <source>
        <dbReference type="EMBL" id="CAF5211197.1"/>
    </source>
</evidence>
<sequence length="51" mass="5904">MTSSNHRTSLSPSERQRTKSQSSYRSQRTTPNSIIYEQDAQREKSSSQISR</sequence>
<name>A0A8S3FU26_9BILA</name>
<evidence type="ECO:0000256" key="1">
    <source>
        <dbReference type="SAM" id="MobiDB-lite"/>
    </source>
</evidence>
<dbReference type="AlphaFoldDB" id="A0A8S3FU26"/>
<protein>
    <submittedName>
        <fullName evidence="2">Uncharacterized protein</fullName>
    </submittedName>
</protein>
<evidence type="ECO:0000313" key="4">
    <source>
        <dbReference type="Proteomes" id="UP000681967"/>
    </source>
</evidence>
<dbReference type="Proteomes" id="UP000681720">
    <property type="component" value="Unassembled WGS sequence"/>
</dbReference>
<feature type="region of interest" description="Disordered" evidence="1">
    <location>
        <begin position="1"/>
        <end position="51"/>
    </location>
</feature>
<proteinExistence type="predicted"/>
<feature type="non-terminal residue" evidence="2">
    <location>
        <position position="51"/>
    </location>
</feature>
<organism evidence="2 4">
    <name type="scientific">Rotaria magnacalcarata</name>
    <dbReference type="NCBI Taxonomy" id="392030"/>
    <lineage>
        <taxon>Eukaryota</taxon>
        <taxon>Metazoa</taxon>
        <taxon>Spiralia</taxon>
        <taxon>Gnathifera</taxon>
        <taxon>Rotifera</taxon>
        <taxon>Eurotatoria</taxon>
        <taxon>Bdelloidea</taxon>
        <taxon>Philodinida</taxon>
        <taxon>Philodinidae</taxon>
        <taxon>Rotaria</taxon>
    </lineage>
</organism>
<reference evidence="2" key="1">
    <citation type="submission" date="2021-02" db="EMBL/GenBank/DDBJ databases">
        <authorList>
            <person name="Nowell W R."/>
        </authorList>
    </citation>
    <scope>NUCLEOTIDE SEQUENCE</scope>
</reference>
<gene>
    <name evidence="2" type="ORF">BYL167_LOCUS69597</name>
    <name evidence="3" type="ORF">GIL414_LOCUS79851</name>
</gene>
<dbReference type="EMBL" id="CAJOBH010250715">
    <property type="protein sequence ID" value="CAF5137624.1"/>
    <property type="molecule type" value="Genomic_DNA"/>
</dbReference>
<comment type="caution">
    <text evidence="2">The sequence shown here is derived from an EMBL/GenBank/DDBJ whole genome shotgun (WGS) entry which is preliminary data.</text>
</comment>
<accession>A0A8S3FU26</accession>
<dbReference type="Proteomes" id="UP000681967">
    <property type="component" value="Unassembled WGS sequence"/>
</dbReference>
<dbReference type="EMBL" id="CAJOBJ010353371">
    <property type="protein sequence ID" value="CAF5211197.1"/>
    <property type="molecule type" value="Genomic_DNA"/>
</dbReference>
<feature type="compositionally biased region" description="Polar residues" evidence="1">
    <location>
        <begin position="1"/>
        <end position="35"/>
    </location>
</feature>
<evidence type="ECO:0000313" key="2">
    <source>
        <dbReference type="EMBL" id="CAF5137624.1"/>
    </source>
</evidence>